<dbReference type="Proteomes" id="UP000653305">
    <property type="component" value="Unassembled WGS sequence"/>
</dbReference>
<dbReference type="EMBL" id="BMAC01000007">
    <property type="protein sequence ID" value="GFP79383.1"/>
    <property type="molecule type" value="Genomic_DNA"/>
</dbReference>
<protein>
    <submittedName>
        <fullName evidence="2">Uncharacterized protein</fullName>
    </submittedName>
</protein>
<evidence type="ECO:0000313" key="2">
    <source>
        <dbReference type="EMBL" id="GFP79383.1"/>
    </source>
</evidence>
<evidence type="ECO:0000256" key="1">
    <source>
        <dbReference type="SAM" id="MobiDB-lite"/>
    </source>
</evidence>
<evidence type="ECO:0000313" key="3">
    <source>
        <dbReference type="Proteomes" id="UP000653305"/>
    </source>
</evidence>
<gene>
    <name evidence="2" type="ORF">PHJA_000081800</name>
</gene>
<comment type="caution">
    <text evidence="2">The sequence shown here is derived from an EMBL/GenBank/DDBJ whole genome shotgun (WGS) entry which is preliminary data.</text>
</comment>
<accession>A0A830B418</accession>
<reference evidence="2" key="1">
    <citation type="submission" date="2020-07" db="EMBL/GenBank/DDBJ databases">
        <title>Ethylene signaling mediates host invasion by parasitic plants.</title>
        <authorList>
            <person name="Yoshida S."/>
        </authorList>
    </citation>
    <scope>NUCLEOTIDE SEQUENCE</scope>
    <source>
        <strain evidence="2">Okayama</strain>
    </source>
</reference>
<keyword evidence="3" id="KW-1185">Reference proteome</keyword>
<sequence length="159" mass="17796">MCRGLTMLDDPAVFNNICPELAREVSDKLRKEFTLEKVHDKIHMLCVHYNMFLSFCQRPGVRLCRRWGRVNVMVEYYDHIGEDVVLHLPGGDPEHPMVVNDDDASSETDNEGMAFASAGDPVGGPFLKGGLRPTYSPTSSGGDDEESDTMSIITDLWPY</sequence>
<feature type="region of interest" description="Disordered" evidence="1">
    <location>
        <begin position="127"/>
        <end position="159"/>
    </location>
</feature>
<proteinExistence type="predicted"/>
<organism evidence="2 3">
    <name type="scientific">Phtheirospermum japonicum</name>
    <dbReference type="NCBI Taxonomy" id="374723"/>
    <lineage>
        <taxon>Eukaryota</taxon>
        <taxon>Viridiplantae</taxon>
        <taxon>Streptophyta</taxon>
        <taxon>Embryophyta</taxon>
        <taxon>Tracheophyta</taxon>
        <taxon>Spermatophyta</taxon>
        <taxon>Magnoliopsida</taxon>
        <taxon>eudicotyledons</taxon>
        <taxon>Gunneridae</taxon>
        <taxon>Pentapetalae</taxon>
        <taxon>asterids</taxon>
        <taxon>lamiids</taxon>
        <taxon>Lamiales</taxon>
        <taxon>Orobanchaceae</taxon>
        <taxon>Orobanchaceae incertae sedis</taxon>
        <taxon>Phtheirospermum</taxon>
    </lineage>
</organism>
<dbReference type="AlphaFoldDB" id="A0A830B418"/>
<name>A0A830B418_9LAMI</name>